<accession>A0A5N0T4B9</accession>
<feature type="transmembrane region" description="Helical" evidence="7">
    <location>
        <begin position="243"/>
        <end position="263"/>
    </location>
</feature>
<dbReference type="RefSeq" id="WP_150865665.1">
    <property type="nucleotide sequence ID" value="NZ_VYXP01000013.1"/>
</dbReference>
<dbReference type="PANTHER" id="PTHR33362:SF2">
    <property type="entry name" value="TRAP TRANSPORTER LARGE PERMEASE PROTEIN"/>
    <property type="match status" value="1"/>
</dbReference>
<reference evidence="9 10" key="1">
    <citation type="submission" date="2019-09" db="EMBL/GenBank/DDBJ databases">
        <title>Wenzhouxiangella sp. Genome sequencing and assembly.</title>
        <authorList>
            <person name="Zhang R."/>
        </authorList>
    </citation>
    <scope>NUCLEOTIDE SEQUENCE [LARGE SCALE GENOMIC DNA]</scope>
    <source>
        <strain evidence="9 10">W260</strain>
    </source>
</reference>
<evidence type="ECO:0000256" key="3">
    <source>
        <dbReference type="ARBA" id="ARBA00022519"/>
    </source>
</evidence>
<keyword evidence="6 7" id="KW-0472">Membrane</keyword>
<feature type="transmembrane region" description="Helical" evidence="7">
    <location>
        <begin position="357"/>
        <end position="385"/>
    </location>
</feature>
<keyword evidence="10" id="KW-1185">Reference proteome</keyword>
<dbReference type="AlphaFoldDB" id="A0A5N0T4B9"/>
<evidence type="ECO:0000256" key="7">
    <source>
        <dbReference type="RuleBase" id="RU369079"/>
    </source>
</evidence>
<dbReference type="Pfam" id="PF06808">
    <property type="entry name" value="DctM"/>
    <property type="match status" value="1"/>
</dbReference>
<keyword evidence="7" id="KW-0813">Transport</keyword>
<evidence type="ECO:0000313" key="10">
    <source>
        <dbReference type="Proteomes" id="UP000325372"/>
    </source>
</evidence>
<dbReference type="InterPro" id="IPR004681">
    <property type="entry name" value="TRAP_DctM"/>
</dbReference>
<dbReference type="GO" id="GO:0005886">
    <property type="term" value="C:plasma membrane"/>
    <property type="evidence" value="ECO:0007669"/>
    <property type="project" value="UniProtKB-SubCell"/>
</dbReference>
<feature type="domain" description="TRAP C4-dicarboxylate transport system permease DctM subunit" evidence="8">
    <location>
        <begin position="9"/>
        <end position="417"/>
    </location>
</feature>
<comment type="function">
    <text evidence="7">Part of the tripartite ATP-independent periplasmic (TRAP) transport system.</text>
</comment>
<comment type="subunit">
    <text evidence="7">The complex comprises the extracytoplasmic solute receptor protein and the two transmembrane proteins.</text>
</comment>
<dbReference type="Proteomes" id="UP000325372">
    <property type="component" value="Unassembled WGS sequence"/>
</dbReference>
<evidence type="ECO:0000256" key="2">
    <source>
        <dbReference type="ARBA" id="ARBA00022475"/>
    </source>
</evidence>
<keyword evidence="2" id="KW-1003">Cell membrane</keyword>
<proteinExistence type="inferred from homology"/>
<sequence>MLTAALIIALVIALAALGVSLAYALGTAAVVAFVVTDSLPFLAAAPQRIFSQLDVFAIMAMPLFILAGELMNRAGITRALIDVAMLMLARLPGGLGHVNIMTSVFFAGISGSATADIAAMSNTFVPQMEKRGYDRQYAGAVTAASSVIGPIIPPSIVLILYGAIMSTDVAALFAAGVVPGLLLAAALFATNAWYARREGHPGGAGEERPPLGPTLKKGAPALLLPVIILGGIVFGIVTPIEAGALACLAAVVIGFAGNGLTWASITQALRRTATLTGSIFMIIAAASLLSYLIVLHQVPDDLATLVANIHVDGIWFVLVIMLTFLLLGMGFDFMLGLTVVAPLLVPIAVMQGADPVAMGLLICLNLSIGLITPPLGGAIMMVATITGDGYWGLCRRVLPFVLAELAVLLLIAVFPEIALALPRALGLL</sequence>
<gene>
    <name evidence="9" type="ORF">F3N42_15170</name>
</gene>
<dbReference type="NCBIfam" id="TIGR00786">
    <property type="entry name" value="dctM"/>
    <property type="match status" value="1"/>
</dbReference>
<protein>
    <recommendedName>
        <fullName evidence="7">TRAP transporter large permease protein</fullName>
    </recommendedName>
</protein>
<keyword evidence="5 7" id="KW-1133">Transmembrane helix</keyword>
<dbReference type="PIRSF" id="PIRSF006066">
    <property type="entry name" value="HI0050"/>
    <property type="match status" value="1"/>
</dbReference>
<dbReference type="PANTHER" id="PTHR33362">
    <property type="entry name" value="SIALIC ACID TRAP TRANSPORTER PERMEASE PROTEIN SIAT-RELATED"/>
    <property type="match status" value="1"/>
</dbReference>
<name>A0A5N0T4B9_9GAMM</name>
<comment type="similarity">
    <text evidence="7">Belongs to the TRAP transporter large permease family.</text>
</comment>
<comment type="caution">
    <text evidence="9">The sequence shown here is derived from an EMBL/GenBank/DDBJ whole genome shotgun (WGS) entry which is preliminary data.</text>
</comment>
<feature type="transmembrane region" description="Helical" evidence="7">
    <location>
        <begin position="170"/>
        <end position="189"/>
    </location>
</feature>
<comment type="caution">
    <text evidence="7">Lacks conserved residue(s) required for the propagation of feature annotation.</text>
</comment>
<feature type="transmembrane region" description="Helical" evidence="7">
    <location>
        <begin position="218"/>
        <end position="237"/>
    </location>
</feature>
<organism evidence="9 10">
    <name type="scientific">Marinihelvus fidelis</name>
    <dbReference type="NCBI Taxonomy" id="2613842"/>
    <lineage>
        <taxon>Bacteria</taxon>
        <taxon>Pseudomonadati</taxon>
        <taxon>Pseudomonadota</taxon>
        <taxon>Gammaproteobacteria</taxon>
        <taxon>Chromatiales</taxon>
        <taxon>Wenzhouxiangellaceae</taxon>
        <taxon>Marinihelvus</taxon>
    </lineage>
</organism>
<feature type="transmembrane region" description="Helical" evidence="7">
    <location>
        <begin position="104"/>
        <end position="125"/>
    </location>
</feature>
<keyword evidence="3 7" id="KW-0997">Cell inner membrane</keyword>
<feature type="transmembrane region" description="Helical" evidence="7">
    <location>
        <begin position="48"/>
        <end position="67"/>
    </location>
</feature>
<keyword evidence="4 7" id="KW-0812">Transmembrane</keyword>
<dbReference type="InterPro" id="IPR010656">
    <property type="entry name" value="DctM"/>
</dbReference>
<feature type="transmembrane region" description="Helical" evidence="7">
    <location>
        <begin position="314"/>
        <end position="345"/>
    </location>
</feature>
<feature type="transmembrane region" description="Helical" evidence="7">
    <location>
        <begin position="397"/>
        <end position="421"/>
    </location>
</feature>
<feature type="transmembrane region" description="Helical" evidence="7">
    <location>
        <begin position="137"/>
        <end position="164"/>
    </location>
</feature>
<evidence type="ECO:0000256" key="5">
    <source>
        <dbReference type="ARBA" id="ARBA00022989"/>
    </source>
</evidence>
<feature type="transmembrane region" description="Helical" evidence="7">
    <location>
        <begin position="275"/>
        <end position="294"/>
    </location>
</feature>
<dbReference type="GO" id="GO:0022857">
    <property type="term" value="F:transmembrane transporter activity"/>
    <property type="evidence" value="ECO:0007669"/>
    <property type="project" value="UniProtKB-UniRule"/>
</dbReference>
<comment type="subcellular location">
    <subcellularLocation>
        <location evidence="1 7">Cell inner membrane</location>
        <topology evidence="1 7">Multi-pass membrane protein</topology>
    </subcellularLocation>
</comment>
<dbReference type="EMBL" id="VYXP01000013">
    <property type="protein sequence ID" value="KAA9129701.1"/>
    <property type="molecule type" value="Genomic_DNA"/>
</dbReference>
<evidence type="ECO:0000256" key="6">
    <source>
        <dbReference type="ARBA" id="ARBA00023136"/>
    </source>
</evidence>
<evidence type="ECO:0000259" key="8">
    <source>
        <dbReference type="Pfam" id="PF06808"/>
    </source>
</evidence>
<evidence type="ECO:0000256" key="1">
    <source>
        <dbReference type="ARBA" id="ARBA00004429"/>
    </source>
</evidence>
<evidence type="ECO:0000256" key="4">
    <source>
        <dbReference type="ARBA" id="ARBA00022692"/>
    </source>
</evidence>
<evidence type="ECO:0000313" key="9">
    <source>
        <dbReference type="EMBL" id="KAA9129701.1"/>
    </source>
</evidence>